<evidence type="ECO:0000256" key="2">
    <source>
        <dbReference type="ARBA" id="ARBA00022448"/>
    </source>
</evidence>
<evidence type="ECO:0000313" key="11">
    <source>
        <dbReference type="Proteomes" id="UP000317557"/>
    </source>
</evidence>
<protein>
    <submittedName>
        <fullName evidence="10">Outer membrane transport energization protein TonB</fullName>
    </submittedName>
</protein>
<dbReference type="InterPro" id="IPR013784">
    <property type="entry name" value="Carb-bd-like_fold"/>
</dbReference>
<evidence type="ECO:0000256" key="4">
    <source>
        <dbReference type="ARBA" id="ARBA00022692"/>
    </source>
</evidence>
<feature type="domain" description="TonB-dependent receptor-like beta-barrel" evidence="9">
    <location>
        <begin position="290"/>
        <end position="690"/>
    </location>
</feature>
<evidence type="ECO:0000313" key="10">
    <source>
        <dbReference type="EMBL" id="SMO79193.1"/>
    </source>
</evidence>
<evidence type="ECO:0000256" key="8">
    <source>
        <dbReference type="PROSITE-ProRule" id="PRU01360"/>
    </source>
</evidence>
<dbReference type="SUPFAM" id="SSF56935">
    <property type="entry name" value="Porins"/>
    <property type="match status" value="1"/>
</dbReference>
<dbReference type="PROSITE" id="PS52016">
    <property type="entry name" value="TONB_DEPENDENT_REC_3"/>
    <property type="match status" value="1"/>
</dbReference>
<gene>
    <name evidence="10" type="ORF">SAMN06265219_110180</name>
</gene>
<dbReference type="InterPro" id="IPR036942">
    <property type="entry name" value="Beta-barrel_TonB_sf"/>
</dbReference>
<reference evidence="10 11" key="1">
    <citation type="submission" date="2017-05" db="EMBL/GenBank/DDBJ databases">
        <authorList>
            <person name="Varghese N."/>
            <person name="Submissions S."/>
        </authorList>
    </citation>
    <scope>NUCLEOTIDE SEQUENCE [LARGE SCALE GENOMIC DNA]</scope>
    <source>
        <strain evidence="10 11">DSM 21985</strain>
    </source>
</reference>
<keyword evidence="2 8" id="KW-0813">Transport</keyword>
<keyword evidence="4 8" id="KW-0812">Transmembrane</keyword>
<sequence length="729" mass="81750">MSYCFGQSSQQATIQGTVSGQDGKPLEFVHVYIKEGSAGTVTNNSGEFILKTKQTGAVTLAVSLLGFRNYTEQLNLEAGEHYDRSITLKEALLDLGNAQITASAFTTGDVESVTLSPIEVVTTPGAAADVFRAFQTFPGVSSVNEGSGLFVRGGDVSETKILLDQATVIHPYKYETPTGGIFGTIPPFLVSGTFFSTGGFPARYGNALSGVLSMQSLGMPEQNTIDLNLGLAAASAQVSTELIPGKLGVNMSGNQSFTKTMFELNGQANQFHKAPSSTDFNINAVYKPSAASTIKAFTYLTKNQVGVTVDEPSYQGNYTGDESNQLYNMQWSYLFDESSWLMKNSFSLNRFSSTSAMGVLDMTEKDETYKFRSDWERPLSDMLKLYTGGEAVHQKNIFTGRVPQDEEILGPDASFYQLDENYGSTRLAGYTELDIQPGYRWLINMGIRTDYYDLSESLTADPRLTVQYQLNKRTNVRVSTGLYHQYPQPYQFNTQTGNPELGPQQAVHYILGFEHENDLLHFRAEAYYKDYDQLVIEDEERQLTNRGYGDARGVDLFLRYSRFLQSRFNGWISYSFLQSERYQPRQTESSMVFESTLSDFDITHNLNVVGKFRIVDMIYGGLNYQYATGRPFTPVVDAYQPSGQNYYLPVEGPVNSKRLPDFHRLDLNLSYYLPLPKQQSITFYVSVSNVLNYKNINDYTYNNDYSNRSPVYSNYNRFFYAGVTANLNL</sequence>
<dbReference type="AlphaFoldDB" id="A0A521E5H5"/>
<dbReference type="InterPro" id="IPR000531">
    <property type="entry name" value="Beta-barrel_TonB"/>
</dbReference>
<dbReference type="SUPFAM" id="SSF49452">
    <property type="entry name" value="Starch-binding domain-like"/>
    <property type="match status" value="1"/>
</dbReference>
<dbReference type="Gene3D" id="2.60.40.1120">
    <property type="entry name" value="Carboxypeptidase-like, regulatory domain"/>
    <property type="match status" value="1"/>
</dbReference>
<evidence type="ECO:0000259" key="9">
    <source>
        <dbReference type="Pfam" id="PF00593"/>
    </source>
</evidence>
<evidence type="ECO:0000256" key="6">
    <source>
        <dbReference type="ARBA" id="ARBA00023136"/>
    </source>
</evidence>
<keyword evidence="5" id="KW-0798">TonB box</keyword>
<accession>A0A521E5H5</accession>
<proteinExistence type="inferred from homology"/>
<evidence type="ECO:0000256" key="3">
    <source>
        <dbReference type="ARBA" id="ARBA00022452"/>
    </source>
</evidence>
<dbReference type="GO" id="GO:0030246">
    <property type="term" value="F:carbohydrate binding"/>
    <property type="evidence" value="ECO:0007669"/>
    <property type="project" value="InterPro"/>
</dbReference>
<dbReference type="GO" id="GO:0009279">
    <property type="term" value="C:cell outer membrane"/>
    <property type="evidence" value="ECO:0007669"/>
    <property type="project" value="UniProtKB-SubCell"/>
</dbReference>
<dbReference type="EMBL" id="FXTP01000010">
    <property type="protein sequence ID" value="SMO79193.1"/>
    <property type="molecule type" value="Genomic_DNA"/>
</dbReference>
<evidence type="ECO:0000256" key="1">
    <source>
        <dbReference type="ARBA" id="ARBA00004571"/>
    </source>
</evidence>
<dbReference type="Gene3D" id="2.40.170.20">
    <property type="entry name" value="TonB-dependent receptor, beta-barrel domain"/>
    <property type="match status" value="1"/>
</dbReference>
<dbReference type="Pfam" id="PF13715">
    <property type="entry name" value="CarbopepD_reg_2"/>
    <property type="match status" value="1"/>
</dbReference>
<keyword evidence="3 8" id="KW-1134">Transmembrane beta strand</keyword>
<evidence type="ECO:0000256" key="5">
    <source>
        <dbReference type="ARBA" id="ARBA00023077"/>
    </source>
</evidence>
<comment type="subcellular location">
    <subcellularLocation>
        <location evidence="1 8">Cell outer membrane</location>
        <topology evidence="1 8">Multi-pass membrane protein</topology>
    </subcellularLocation>
</comment>
<organism evidence="10 11">
    <name type="scientific">Gracilimonas mengyeensis</name>
    <dbReference type="NCBI Taxonomy" id="1302730"/>
    <lineage>
        <taxon>Bacteria</taxon>
        <taxon>Pseudomonadati</taxon>
        <taxon>Balneolota</taxon>
        <taxon>Balneolia</taxon>
        <taxon>Balneolales</taxon>
        <taxon>Balneolaceae</taxon>
        <taxon>Gracilimonas</taxon>
    </lineage>
</organism>
<dbReference type="Proteomes" id="UP000317557">
    <property type="component" value="Unassembled WGS sequence"/>
</dbReference>
<comment type="similarity">
    <text evidence="8">Belongs to the TonB-dependent receptor family.</text>
</comment>
<dbReference type="Pfam" id="PF00593">
    <property type="entry name" value="TonB_dep_Rec_b-barrel"/>
    <property type="match status" value="1"/>
</dbReference>
<dbReference type="InterPro" id="IPR039426">
    <property type="entry name" value="TonB-dep_rcpt-like"/>
</dbReference>
<evidence type="ECO:0000256" key="7">
    <source>
        <dbReference type="ARBA" id="ARBA00023237"/>
    </source>
</evidence>
<keyword evidence="6 8" id="KW-0472">Membrane</keyword>
<keyword evidence="11" id="KW-1185">Reference proteome</keyword>
<keyword evidence="7 8" id="KW-0998">Cell outer membrane</keyword>
<name>A0A521E5H5_9BACT</name>